<feature type="compositionally biased region" description="Basic and acidic residues" evidence="1">
    <location>
        <begin position="13"/>
        <end position="22"/>
    </location>
</feature>
<evidence type="ECO:0000256" key="1">
    <source>
        <dbReference type="SAM" id="MobiDB-lite"/>
    </source>
</evidence>
<reference evidence="2 3" key="1">
    <citation type="journal article" date="2023" name="Sci. Data">
        <title>Genome assembly of the Korean intertidal mud-creeper Batillaria attramentaria.</title>
        <authorList>
            <person name="Patra A.K."/>
            <person name="Ho P.T."/>
            <person name="Jun S."/>
            <person name="Lee S.J."/>
            <person name="Kim Y."/>
            <person name="Won Y.J."/>
        </authorList>
    </citation>
    <scope>NUCLEOTIDE SEQUENCE [LARGE SCALE GENOMIC DNA]</scope>
    <source>
        <strain evidence="2">Wonlab-2016</strain>
    </source>
</reference>
<comment type="caution">
    <text evidence="2">The sequence shown here is derived from an EMBL/GenBank/DDBJ whole genome shotgun (WGS) entry which is preliminary data.</text>
</comment>
<dbReference type="Proteomes" id="UP001519460">
    <property type="component" value="Unassembled WGS sequence"/>
</dbReference>
<name>A0ABD0M1C9_9CAEN</name>
<protein>
    <submittedName>
        <fullName evidence="2">Uncharacterized protein</fullName>
    </submittedName>
</protein>
<proteinExistence type="predicted"/>
<accession>A0ABD0M1C9</accession>
<gene>
    <name evidence="2" type="ORF">BaRGS_00003375</name>
</gene>
<dbReference type="AlphaFoldDB" id="A0ABD0M1C9"/>
<evidence type="ECO:0000313" key="2">
    <source>
        <dbReference type="EMBL" id="KAK7505213.1"/>
    </source>
</evidence>
<evidence type="ECO:0000313" key="3">
    <source>
        <dbReference type="Proteomes" id="UP001519460"/>
    </source>
</evidence>
<dbReference type="EMBL" id="JACVVK020000011">
    <property type="protein sequence ID" value="KAK7505213.1"/>
    <property type="molecule type" value="Genomic_DNA"/>
</dbReference>
<sequence>MDSEGVVPVTDKPYFHSRDHTSGHSISALSRACVQQSLICAGKIDCQDGQGDGLSCCCPTTQESCLHGGQKNLLRRVVVRID</sequence>
<keyword evidence="3" id="KW-1185">Reference proteome</keyword>
<organism evidence="2 3">
    <name type="scientific">Batillaria attramentaria</name>
    <dbReference type="NCBI Taxonomy" id="370345"/>
    <lineage>
        <taxon>Eukaryota</taxon>
        <taxon>Metazoa</taxon>
        <taxon>Spiralia</taxon>
        <taxon>Lophotrochozoa</taxon>
        <taxon>Mollusca</taxon>
        <taxon>Gastropoda</taxon>
        <taxon>Caenogastropoda</taxon>
        <taxon>Sorbeoconcha</taxon>
        <taxon>Cerithioidea</taxon>
        <taxon>Batillariidae</taxon>
        <taxon>Batillaria</taxon>
    </lineage>
</organism>
<feature type="region of interest" description="Disordered" evidence="1">
    <location>
        <begin position="1"/>
        <end position="22"/>
    </location>
</feature>